<gene>
    <name evidence="1" type="ORF">DI598_19315</name>
</gene>
<dbReference type="CDD" id="cd00093">
    <property type="entry name" value="HTH_XRE"/>
    <property type="match status" value="1"/>
</dbReference>
<evidence type="ECO:0000313" key="1">
    <source>
        <dbReference type="EMBL" id="PZP40509.1"/>
    </source>
</evidence>
<name>A0A2W5GED6_9SPHI</name>
<dbReference type="InterPro" id="IPR001387">
    <property type="entry name" value="Cro/C1-type_HTH"/>
</dbReference>
<organism evidence="1 2">
    <name type="scientific">Pseudopedobacter saltans</name>
    <dbReference type="NCBI Taxonomy" id="151895"/>
    <lineage>
        <taxon>Bacteria</taxon>
        <taxon>Pseudomonadati</taxon>
        <taxon>Bacteroidota</taxon>
        <taxon>Sphingobacteriia</taxon>
        <taxon>Sphingobacteriales</taxon>
        <taxon>Sphingobacteriaceae</taxon>
        <taxon>Pseudopedobacter</taxon>
    </lineage>
</organism>
<evidence type="ECO:0000313" key="2">
    <source>
        <dbReference type="Proteomes" id="UP000249645"/>
    </source>
</evidence>
<dbReference type="Proteomes" id="UP000249645">
    <property type="component" value="Unassembled WGS sequence"/>
</dbReference>
<dbReference type="GO" id="GO:0003677">
    <property type="term" value="F:DNA binding"/>
    <property type="evidence" value="ECO:0007669"/>
    <property type="project" value="InterPro"/>
</dbReference>
<dbReference type="SUPFAM" id="SSF47413">
    <property type="entry name" value="lambda repressor-like DNA-binding domains"/>
    <property type="match status" value="1"/>
</dbReference>
<dbReference type="AlphaFoldDB" id="A0A2W5GED6"/>
<evidence type="ECO:0008006" key="3">
    <source>
        <dbReference type="Google" id="ProtNLM"/>
    </source>
</evidence>
<dbReference type="EMBL" id="QFOI01000606">
    <property type="protein sequence ID" value="PZP40509.1"/>
    <property type="molecule type" value="Genomic_DNA"/>
</dbReference>
<reference evidence="1 2" key="1">
    <citation type="submission" date="2017-11" db="EMBL/GenBank/DDBJ databases">
        <title>Infants hospitalized years apart are colonized by the same room-sourced microbial strains.</title>
        <authorList>
            <person name="Brooks B."/>
            <person name="Olm M.R."/>
            <person name="Firek B.A."/>
            <person name="Baker R."/>
            <person name="Thomas B.C."/>
            <person name="Morowitz M.J."/>
            <person name="Banfield J.F."/>
        </authorList>
    </citation>
    <scope>NUCLEOTIDE SEQUENCE [LARGE SCALE GENOMIC DNA]</scope>
    <source>
        <strain evidence="1">S2_009_000_R2_76</strain>
    </source>
</reference>
<protein>
    <recommendedName>
        <fullName evidence="3">HTH cro/C1-type domain-containing protein</fullName>
    </recommendedName>
</protein>
<dbReference type="Gene3D" id="1.10.260.40">
    <property type="entry name" value="lambda repressor-like DNA-binding domains"/>
    <property type="match status" value="1"/>
</dbReference>
<proteinExistence type="predicted"/>
<accession>A0A2W5GED6</accession>
<sequence length="94" mass="11243">MRDPLEQYVIDRIREKRIKLKISQMKLAHAFEYESVSYIGAIESMNPKRTETYNIKQIHIIANLFKCAVSDFFPAQYPFSYISEREHKNKSNKR</sequence>
<comment type="caution">
    <text evidence="1">The sequence shown here is derived from an EMBL/GenBank/DDBJ whole genome shotgun (WGS) entry which is preliminary data.</text>
</comment>
<dbReference type="InterPro" id="IPR010982">
    <property type="entry name" value="Lambda_DNA-bd_dom_sf"/>
</dbReference>